<dbReference type="EMBL" id="FPBO01000023">
    <property type="protein sequence ID" value="SFV04732.1"/>
    <property type="molecule type" value="Genomic_DNA"/>
</dbReference>
<feature type="transmembrane region" description="Helical" evidence="1">
    <location>
        <begin position="280"/>
        <end position="302"/>
    </location>
</feature>
<feature type="transmembrane region" description="Helical" evidence="1">
    <location>
        <begin position="175"/>
        <end position="196"/>
    </location>
</feature>
<keyword evidence="3" id="KW-1185">Reference proteome</keyword>
<keyword evidence="1" id="KW-0812">Transmembrane</keyword>
<organism evidence="2 3">
    <name type="scientific">Pseudoduganella namucuonensis</name>
    <dbReference type="NCBI Taxonomy" id="1035707"/>
    <lineage>
        <taxon>Bacteria</taxon>
        <taxon>Pseudomonadati</taxon>
        <taxon>Pseudomonadota</taxon>
        <taxon>Betaproteobacteria</taxon>
        <taxon>Burkholderiales</taxon>
        <taxon>Oxalobacteraceae</taxon>
        <taxon>Telluria group</taxon>
        <taxon>Pseudoduganella</taxon>
    </lineage>
</organism>
<evidence type="ECO:0000313" key="2">
    <source>
        <dbReference type="EMBL" id="SFV04732.1"/>
    </source>
</evidence>
<feature type="transmembrane region" description="Helical" evidence="1">
    <location>
        <begin position="323"/>
        <end position="344"/>
    </location>
</feature>
<protein>
    <submittedName>
        <fullName evidence="2">ABC-2 type transport system permease protein</fullName>
    </submittedName>
</protein>
<dbReference type="Proteomes" id="UP000199391">
    <property type="component" value="Unassembled WGS sequence"/>
</dbReference>
<keyword evidence="1" id="KW-0472">Membrane</keyword>
<keyword evidence="1" id="KW-1133">Transmembrane helix</keyword>
<reference evidence="3" key="1">
    <citation type="submission" date="2016-10" db="EMBL/GenBank/DDBJ databases">
        <authorList>
            <person name="Varghese N."/>
            <person name="Submissions S."/>
        </authorList>
    </citation>
    <scope>NUCLEOTIDE SEQUENCE [LARGE SCALE GENOMIC DNA]</scope>
    <source>
        <strain evidence="3">CGMCC 1.11014</strain>
    </source>
</reference>
<feature type="transmembrane region" description="Helical" evidence="1">
    <location>
        <begin position="350"/>
        <end position="370"/>
    </location>
</feature>
<dbReference type="STRING" id="1035707.SAMN05216552_102341"/>
<feature type="transmembrane region" description="Helical" evidence="1">
    <location>
        <begin position="92"/>
        <end position="117"/>
    </location>
</feature>
<name>A0A1I7L4P6_9BURK</name>
<feature type="transmembrane region" description="Helical" evidence="1">
    <location>
        <begin position="123"/>
        <end position="142"/>
    </location>
</feature>
<accession>A0A1I7L4P6</accession>
<evidence type="ECO:0000256" key="1">
    <source>
        <dbReference type="SAM" id="Phobius"/>
    </source>
</evidence>
<sequence>MPRGLRLLIVTGLISFVFGTMLSRCLFLVIEAIYTRRDMELLLTSPLAPTSFIGARAMSIAITVTLEFAALLFPFADIFVMLGHMDWLKVYLLVPAFAMLTTSLALLIALGMFQLLGPRRTHVFAQIMSAVVGISFLLVIQLPSMMPRQTPQGLGDLGRQAAETGAALIWQPASLILNGFAATLIFTVGCIALFIATVRALGGPFVSASLLSSGTSKGLGRAQSAETMVFRSDPHKILVSKELRLIARDPGLLSQLLQQLGYAAPIALILWKYQSDGTPWMWLSLILISGSCASALSWLIFTAEDAPDLLGTSPMSRKAILRAKVEAALTPLMVLISVPLFMLLKRHPVFAVSLVVCSAGCAASCALLNVRGGSHRKRAEFNARHQGAPGSGIVEILVIVGWMACCAGIMWLSPWA</sequence>
<dbReference type="AlphaFoldDB" id="A0A1I7L4P6"/>
<feature type="transmembrane region" description="Helical" evidence="1">
    <location>
        <begin position="53"/>
        <end position="80"/>
    </location>
</feature>
<gene>
    <name evidence="2" type="ORF">SAMN05216552_102341</name>
</gene>
<feature type="transmembrane region" description="Helical" evidence="1">
    <location>
        <begin position="7"/>
        <end position="33"/>
    </location>
</feature>
<evidence type="ECO:0000313" key="3">
    <source>
        <dbReference type="Proteomes" id="UP000199391"/>
    </source>
</evidence>
<feature type="transmembrane region" description="Helical" evidence="1">
    <location>
        <begin position="391"/>
        <end position="412"/>
    </location>
</feature>
<proteinExistence type="predicted"/>